<feature type="transmembrane region" description="Helical" evidence="1">
    <location>
        <begin position="20"/>
        <end position="46"/>
    </location>
</feature>
<keyword evidence="1" id="KW-0812">Transmembrane</keyword>
<dbReference type="Proteomes" id="UP001177023">
    <property type="component" value="Unassembled WGS sequence"/>
</dbReference>
<reference evidence="2" key="1">
    <citation type="submission" date="2023-06" db="EMBL/GenBank/DDBJ databases">
        <authorList>
            <person name="Delattre M."/>
        </authorList>
    </citation>
    <scope>NUCLEOTIDE SEQUENCE</scope>
    <source>
        <strain evidence="2">AF72</strain>
    </source>
</reference>
<feature type="non-terminal residue" evidence="2">
    <location>
        <position position="91"/>
    </location>
</feature>
<evidence type="ECO:0000256" key="1">
    <source>
        <dbReference type="SAM" id="Phobius"/>
    </source>
</evidence>
<accession>A0AA36CDR9</accession>
<evidence type="ECO:0000313" key="2">
    <source>
        <dbReference type="EMBL" id="CAJ0566505.1"/>
    </source>
</evidence>
<organism evidence="2 4">
    <name type="scientific">Mesorhabditis spiculigera</name>
    <dbReference type="NCBI Taxonomy" id="96644"/>
    <lineage>
        <taxon>Eukaryota</taxon>
        <taxon>Metazoa</taxon>
        <taxon>Ecdysozoa</taxon>
        <taxon>Nematoda</taxon>
        <taxon>Chromadorea</taxon>
        <taxon>Rhabditida</taxon>
        <taxon>Rhabditina</taxon>
        <taxon>Rhabditomorpha</taxon>
        <taxon>Rhabditoidea</taxon>
        <taxon>Rhabditidae</taxon>
        <taxon>Mesorhabditinae</taxon>
        <taxon>Mesorhabditis</taxon>
    </lineage>
</organism>
<dbReference type="EMBL" id="CATQJA010001262">
    <property type="protein sequence ID" value="CAJ0566505.1"/>
    <property type="molecule type" value="Genomic_DNA"/>
</dbReference>
<dbReference type="EMBL" id="CATQJA010002710">
    <property type="protein sequence ID" value="CAJ0587739.1"/>
    <property type="molecule type" value="Genomic_DNA"/>
</dbReference>
<comment type="caution">
    <text evidence="2">The sequence shown here is derived from an EMBL/GenBank/DDBJ whole genome shotgun (WGS) entry which is preliminary data.</text>
</comment>
<gene>
    <name evidence="3" type="ORF">MSPICULIGERA_LOCUS25694</name>
    <name evidence="2" type="ORF">MSPICULIGERA_LOCUS5104</name>
</gene>
<keyword evidence="1" id="KW-0472">Membrane</keyword>
<evidence type="ECO:0000313" key="3">
    <source>
        <dbReference type="EMBL" id="CAJ0587739.1"/>
    </source>
</evidence>
<protein>
    <submittedName>
        <fullName evidence="2">Uncharacterized protein</fullName>
    </submittedName>
</protein>
<sequence>MTEDANVEIDLKQVLPAVTYLAPLIAFAIFFGVVFLLSITFINWFCVRDVDDITALEEWGYKANIPLRLGPHRRSVVGRNIGRHRLAVATE</sequence>
<keyword evidence="1" id="KW-1133">Transmembrane helix</keyword>
<proteinExistence type="predicted"/>
<dbReference type="Pfam" id="PF21525">
    <property type="entry name" value="Nlp36"/>
    <property type="match status" value="1"/>
</dbReference>
<keyword evidence="4" id="KW-1185">Reference proteome</keyword>
<name>A0AA36CDR9_9BILA</name>
<dbReference type="AlphaFoldDB" id="A0AA36CDR9"/>
<evidence type="ECO:0000313" key="4">
    <source>
        <dbReference type="Proteomes" id="UP001177023"/>
    </source>
</evidence>